<proteinExistence type="predicted"/>
<evidence type="ECO:0000313" key="1">
    <source>
        <dbReference type="EMBL" id="GMR61598.1"/>
    </source>
</evidence>
<keyword evidence="2" id="KW-1185">Reference proteome</keyword>
<organism evidence="1 2">
    <name type="scientific">Pristionchus mayeri</name>
    <dbReference type="NCBI Taxonomy" id="1317129"/>
    <lineage>
        <taxon>Eukaryota</taxon>
        <taxon>Metazoa</taxon>
        <taxon>Ecdysozoa</taxon>
        <taxon>Nematoda</taxon>
        <taxon>Chromadorea</taxon>
        <taxon>Rhabditida</taxon>
        <taxon>Rhabditina</taxon>
        <taxon>Diplogasteromorpha</taxon>
        <taxon>Diplogasteroidea</taxon>
        <taxon>Neodiplogasteridae</taxon>
        <taxon>Pristionchus</taxon>
    </lineage>
</organism>
<comment type="caution">
    <text evidence="1">The sequence shown here is derived from an EMBL/GenBank/DDBJ whole genome shotgun (WGS) entry which is preliminary data.</text>
</comment>
<sequence>LLWKIVDFVPDSVFDLRLTSRRLKYRVEEYALQKDYIIEKIIVFDKTFKIDGYEIANSWLPFEERLQVIFLCSIKRT</sequence>
<evidence type="ECO:0000313" key="2">
    <source>
        <dbReference type="Proteomes" id="UP001328107"/>
    </source>
</evidence>
<dbReference type="AlphaFoldDB" id="A0AAN5DEB3"/>
<gene>
    <name evidence="1" type="ORF">PMAYCL1PPCAC_31793</name>
</gene>
<dbReference type="Proteomes" id="UP001328107">
    <property type="component" value="Unassembled WGS sequence"/>
</dbReference>
<name>A0AAN5DEB3_9BILA</name>
<accession>A0AAN5DEB3</accession>
<protein>
    <submittedName>
        <fullName evidence="1">Uncharacterized protein</fullName>
    </submittedName>
</protein>
<dbReference type="EMBL" id="BTRK01000006">
    <property type="protein sequence ID" value="GMR61598.1"/>
    <property type="molecule type" value="Genomic_DNA"/>
</dbReference>
<feature type="non-terminal residue" evidence="1">
    <location>
        <position position="1"/>
    </location>
</feature>
<reference evidence="2" key="1">
    <citation type="submission" date="2022-10" db="EMBL/GenBank/DDBJ databases">
        <title>Genome assembly of Pristionchus species.</title>
        <authorList>
            <person name="Yoshida K."/>
            <person name="Sommer R.J."/>
        </authorList>
    </citation>
    <scope>NUCLEOTIDE SEQUENCE [LARGE SCALE GENOMIC DNA]</scope>
    <source>
        <strain evidence="2">RS5460</strain>
    </source>
</reference>